<dbReference type="AlphaFoldDB" id="X0UN39"/>
<protein>
    <recommendedName>
        <fullName evidence="1">HTH cro/C1-type domain-containing protein</fullName>
    </recommendedName>
</protein>
<feature type="non-terminal residue" evidence="2">
    <location>
        <position position="1"/>
    </location>
</feature>
<gene>
    <name evidence="2" type="ORF">S01H1_32944</name>
</gene>
<dbReference type="EMBL" id="BARS01020430">
    <property type="protein sequence ID" value="GAG07179.1"/>
    <property type="molecule type" value="Genomic_DNA"/>
</dbReference>
<accession>X0UN39</accession>
<name>X0UN39_9ZZZZ</name>
<comment type="caution">
    <text evidence="2">The sequence shown here is derived from an EMBL/GenBank/DDBJ whole genome shotgun (WGS) entry which is preliminary data.</text>
</comment>
<sequence length="38" mass="4117">ITCGQATIYRYIRGECEVGASTLAQIMDALGLEIRDAN</sequence>
<evidence type="ECO:0000313" key="2">
    <source>
        <dbReference type="EMBL" id="GAG07179.1"/>
    </source>
</evidence>
<evidence type="ECO:0000259" key="1">
    <source>
        <dbReference type="PROSITE" id="PS50943"/>
    </source>
</evidence>
<organism evidence="2">
    <name type="scientific">marine sediment metagenome</name>
    <dbReference type="NCBI Taxonomy" id="412755"/>
    <lineage>
        <taxon>unclassified sequences</taxon>
        <taxon>metagenomes</taxon>
        <taxon>ecological metagenomes</taxon>
    </lineage>
</organism>
<feature type="domain" description="HTH cro/C1-type" evidence="1">
    <location>
        <begin position="5"/>
        <end position="37"/>
    </location>
</feature>
<proteinExistence type="predicted"/>
<dbReference type="PROSITE" id="PS50943">
    <property type="entry name" value="HTH_CROC1"/>
    <property type="match status" value="1"/>
</dbReference>
<reference evidence="2" key="1">
    <citation type="journal article" date="2014" name="Front. Microbiol.">
        <title>High frequency of phylogenetically diverse reductive dehalogenase-homologous genes in deep subseafloor sedimentary metagenomes.</title>
        <authorList>
            <person name="Kawai M."/>
            <person name="Futagami T."/>
            <person name="Toyoda A."/>
            <person name="Takaki Y."/>
            <person name="Nishi S."/>
            <person name="Hori S."/>
            <person name="Arai W."/>
            <person name="Tsubouchi T."/>
            <person name="Morono Y."/>
            <person name="Uchiyama I."/>
            <person name="Ito T."/>
            <person name="Fujiyama A."/>
            <person name="Inagaki F."/>
            <person name="Takami H."/>
        </authorList>
    </citation>
    <scope>NUCLEOTIDE SEQUENCE</scope>
    <source>
        <strain evidence="2">Expedition CK06-06</strain>
    </source>
</reference>
<dbReference type="InterPro" id="IPR001387">
    <property type="entry name" value="Cro/C1-type_HTH"/>
</dbReference>